<sequence>MYGWTCRWKQVIGPTVSVAAVLAIAGAVVVPVAQISGAPGGFESMVAEPPGCWGPHGVDPDCLGPGPYGHGEWGPGSGTVASGATPVPGDPSPGPAESDPTVP</sequence>
<organism evidence="3">
    <name type="scientific">Mycolicibacterium mucogenicum DSM 44124</name>
    <dbReference type="NCBI Taxonomy" id="1226753"/>
    <lineage>
        <taxon>Bacteria</taxon>
        <taxon>Bacillati</taxon>
        <taxon>Actinomycetota</taxon>
        <taxon>Actinomycetes</taxon>
        <taxon>Mycobacteriales</taxon>
        <taxon>Mycobacteriaceae</taxon>
        <taxon>Mycolicibacterium</taxon>
    </lineage>
</organism>
<feature type="compositionally biased region" description="Gly residues" evidence="1">
    <location>
        <begin position="66"/>
        <end position="77"/>
    </location>
</feature>
<evidence type="ECO:0000256" key="1">
    <source>
        <dbReference type="SAM" id="MobiDB-lite"/>
    </source>
</evidence>
<protein>
    <submittedName>
        <fullName evidence="3">Uncharacterized protein</fullName>
    </submittedName>
</protein>
<accession>A0A8H2JBJ5</accession>
<keyword evidence="2" id="KW-0812">Transmembrane</keyword>
<evidence type="ECO:0000313" key="3">
    <source>
        <dbReference type="EMBL" id="TLH52836.1"/>
    </source>
</evidence>
<feature type="region of interest" description="Disordered" evidence="1">
    <location>
        <begin position="58"/>
        <end position="103"/>
    </location>
</feature>
<feature type="transmembrane region" description="Helical" evidence="2">
    <location>
        <begin position="12"/>
        <end position="33"/>
    </location>
</feature>
<keyword evidence="2" id="KW-1133">Transmembrane helix</keyword>
<reference evidence="3" key="1">
    <citation type="submission" date="2018-01" db="EMBL/GenBank/DDBJ databases">
        <title>Comparative genomics of Mycobacterium mucogenicum and Mycobacterium neoaurum clade members emphasizing tRNA and non-coding RNA.</title>
        <authorList>
            <person name="Behra P.R.K."/>
            <person name="Pettersson B.M.F."/>
            <person name="Das S."/>
            <person name="Dasgupta S."/>
            <person name="Kirsebom L.A."/>
        </authorList>
    </citation>
    <scope>NUCLEOTIDE SEQUENCE</scope>
    <source>
        <strain evidence="3">DSM 44124</strain>
    </source>
</reference>
<dbReference type="AlphaFoldDB" id="A0A8H2JBJ5"/>
<proteinExistence type="predicted"/>
<keyword evidence="2" id="KW-0472">Membrane</keyword>
<gene>
    <name evidence="3" type="ORF">C1S78_11085</name>
</gene>
<evidence type="ECO:0000256" key="2">
    <source>
        <dbReference type="SAM" id="Phobius"/>
    </source>
</evidence>
<comment type="caution">
    <text evidence="3">The sequence shown here is derived from an EMBL/GenBank/DDBJ whole genome shotgun (WGS) entry which is preliminary data.</text>
</comment>
<name>A0A8H2JBJ5_MYCMU</name>
<dbReference type="EMBL" id="POTL01000001">
    <property type="protein sequence ID" value="TLH52836.1"/>
    <property type="molecule type" value="Genomic_DNA"/>
</dbReference>